<gene>
    <name evidence="1" type="ORF">FNA67_02905</name>
</gene>
<dbReference type="Proteomes" id="UP000321062">
    <property type="component" value="Chromosome"/>
</dbReference>
<name>A0A5B9DJ63_9HYPH</name>
<dbReference type="EMBL" id="CP041690">
    <property type="protein sequence ID" value="QEE19184.1"/>
    <property type="molecule type" value="Genomic_DNA"/>
</dbReference>
<proteinExistence type="predicted"/>
<accession>A0A5B9DJ63</accession>
<evidence type="ECO:0000313" key="1">
    <source>
        <dbReference type="EMBL" id="QEE19184.1"/>
    </source>
</evidence>
<evidence type="ECO:0000313" key="2">
    <source>
        <dbReference type="Proteomes" id="UP000321062"/>
    </source>
</evidence>
<organism evidence="1 2">
    <name type="scientific">Paradevosia tibetensis</name>
    <dbReference type="NCBI Taxonomy" id="1447062"/>
    <lineage>
        <taxon>Bacteria</taxon>
        <taxon>Pseudomonadati</taxon>
        <taxon>Pseudomonadota</taxon>
        <taxon>Alphaproteobacteria</taxon>
        <taxon>Hyphomicrobiales</taxon>
        <taxon>Devosiaceae</taxon>
        <taxon>Paradevosia</taxon>
    </lineage>
</organism>
<sequence length="85" mass="8675">MKDWMWVGGLGWWGVLLGFALVIVGFAFTGFLPGGTYGGGVFTTHDGHDGIGGPLGFLGGWVLKLAGAAVFTLSFINAIGMAGAL</sequence>
<dbReference type="KEGG" id="yti:FNA67_02905"/>
<protein>
    <submittedName>
        <fullName evidence="1">Uncharacterized protein</fullName>
    </submittedName>
</protein>
<dbReference type="RefSeq" id="WP_147655003.1">
    <property type="nucleotide sequence ID" value="NZ_BMFM01000001.1"/>
</dbReference>
<keyword evidence="2" id="KW-1185">Reference proteome</keyword>
<dbReference type="AlphaFoldDB" id="A0A5B9DJ63"/>
<reference evidence="1 2" key="1">
    <citation type="journal article" date="2015" name="Int. J. Syst. Evol. Microbiol.">
        <title>Youhaiella tibetensis gen. nov., sp. nov., isolated from subsurface sediment.</title>
        <authorList>
            <person name="Wang Y.X."/>
            <person name="Huang F.Q."/>
            <person name="Nogi Y."/>
            <person name="Pang S.J."/>
            <person name="Wang P.K."/>
            <person name="Lv J."/>
        </authorList>
    </citation>
    <scope>NUCLEOTIDE SEQUENCE [LARGE SCALE GENOMIC DNA]</scope>
    <source>
        <strain evidence="2">fig4</strain>
    </source>
</reference>